<protein>
    <submittedName>
        <fullName evidence="1">Uncharacterized protein</fullName>
    </submittedName>
</protein>
<evidence type="ECO:0000313" key="2">
    <source>
        <dbReference type="Proteomes" id="UP000008177"/>
    </source>
</evidence>
<gene>
    <name evidence="1" type="ORF">BofuT4_uP163090.1</name>
</gene>
<sequence>MLRVYDPYRYRYRTPQKFRTGPNDSRIKCPVILFICRILTPINQSKRFYSIEKIRTSNS</sequence>
<dbReference type="Proteomes" id="UP000008177">
    <property type="component" value="Unplaced contigs"/>
</dbReference>
<organism evidence="1 2">
    <name type="scientific">Botryotinia fuckeliana (strain T4)</name>
    <name type="common">Noble rot fungus</name>
    <name type="synonym">Botrytis cinerea</name>
    <dbReference type="NCBI Taxonomy" id="999810"/>
    <lineage>
        <taxon>Eukaryota</taxon>
        <taxon>Fungi</taxon>
        <taxon>Dikarya</taxon>
        <taxon>Ascomycota</taxon>
        <taxon>Pezizomycotina</taxon>
        <taxon>Leotiomycetes</taxon>
        <taxon>Helotiales</taxon>
        <taxon>Sclerotiniaceae</taxon>
        <taxon>Botrytis</taxon>
    </lineage>
</organism>
<name>G2YTB6_BOTF4</name>
<accession>G2YTB6</accession>
<dbReference type="EMBL" id="FQ790352">
    <property type="protein sequence ID" value="CCD55020.1"/>
    <property type="molecule type" value="Genomic_DNA"/>
</dbReference>
<dbReference type="AlphaFoldDB" id="G2YTB6"/>
<proteinExistence type="predicted"/>
<reference evidence="2" key="1">
    <citation type="journal article" date="2011" name="PLoS Genet.">
        <title>Genomic analysis of the necrotrophic fungal pathogens Sclerotinia sclerotiorum and Botrytis cinerea.</title>
        <authorList>
            <person name="Amselem J."/>
            <person name="Cuomo C.A."/>
            <person name="van Kan J.A."/>
            <person name="Viaud M."/>
            <person name="Benito E.P."/>
            <person name="Couloux A."/>
            <person name="Coutinho P.M."/>
            <person name="de Vries R.P."/>
            <person name="Dyer P.S."/>
            <person name="Fillinger S."/>
            <person name="Fournier E."/>
            <person name="Gout L."/>
            <person name="Hahn M."/>
            <person name="Kohn L."/>
            <person name="Lapalu N."/>
            <person name="Plummer K.M."/>
            <person name="Pradier J.M."/>
            <person name="Quevillon E."/>
            <person name="Sharon A."/>
            <person name="Simon A."/>
            <person name="ten Have A."/>
            <person name="Tudzynski B."/>
            <person name="Tudzynski P."/>
            <person name="Wincker P."/>
            <person name="Andrew M."/>
            <person name="Anthouard V."/>
            <person name="Beever R.E."/>
            <person name="Beffa R."/>
            <person name="Benoit I."/>
            <person name="Bouzid O."/>
            <person name="Brault B."/>
            <person name="Chen Z."/>
            <person name="Choquer M."/>
            <person name="Collemare J."/>
            <person name="Cotton P."/>
            <person name="Danchin E.G."/>
            <person name="Da Silva C."/>
            <person name="Gautier A."/>
            <person name="Giraud C."/>
            <person name="Giraud T."/>
            <person name="Gonzalez C."/>
            <person name="Grossetete S."/>
            <person name="Guldener U."/>
            <person name="Henrissat B."/>
            <person name="Howlett B.J."/>
            <person name="Kodira C."/>
            <person name="Kretschmer M."/>
            <person name="Lappartient A."/>
            <person name="Leroch M."/>
            <person name="Levis C."/>
            <person name="Mauceli E."/>
            <person name="Neuveglise C."/>
            <person name="Oeser B."/>
            <person name="Pearson M."/>
            <person name="Poulain J."/>
            <person name="Poussereau N."/>
            <person name="Quesneville H."/>
            <person name="Rascle C."/>
            <person name="Schumacher J."/>
            <person name="Segurens B."/>
            <person name="Sexton A."/>
            <person name="Silva E."/>
            <person name="Sirven C."/>
            <person name="Soanes D.M."/>
            <person name="Talbot N.J."/>
            <person name="Templeton M."/>
            <person name="Yandava C."/>
            <person name="Yarden O."/>
            <person name="Zeng Q."/>
            <person name="Rollins J.A."/>
            <person name="Lebrun M.H."/>
            <person name="Dickman M."/>
        </authorList>
    </citation>
    <scope>NUCLEOTIDE SEQUENCE [LARGE SCALE GENOMIC DNA]</scope>
    <source>
        <strain evidence="2">T4</strain>
    </source>
</reference>
<evidence type="ECO:0000313" key="1">
    <source>
        <dbReference type="EMBL" id="CCD55020.1"/>
    </source>
</evidence>
<dbReference type="InParanoid" id="G2YTB6"/>
<dbReference type="HOGENOM" id="CLU_2960520_0_0_1"/>